<reference evidence="1" key="2">
    <citation type="journal article" date="2023" name="Int. J. Mol. Sci.">
        <title>De Novo Assembly and Annotation of 11 Diverse Shrub Willow (Salix) Genomes Reveals Novel Gene Organization in Sex-Linked Regions.</title>
        <authorList>
            <person name="Hyden B."/>
            <person name="Feng K."/>
            <person name="Yates T.B."/>
            <person name="Jawdy S."/>
            <person name="Cereghino C."/>
            <person name="Smart L.B."/>
            <person name="Muchero W."/>
        </authorList>
    </citation>
    <scope>NUCLEOTIDE SEQUENCE [LARGE SCALE GENOMIC DNA]</scope>
    <source>
        <tissue evidence="1">Shoot tip</tissue>
    </source>
</reference>
<comment type="caution">
    <text evidence="1">The sequence shown here is derived from an EMBL/GenBank/DDBJ whole genome shotgun (WGS) entry which is preliminary data.</text>
</comment>
<name>A0A9Q0VMA8_SALVM</name>
<protein>
    <submittedName>
        <fullName evidence="1">Uncharacterized protein</fullName>
    </submittedName>
</protein>
<keyword evidence="2" id="KW-1185">Reference proteome</keyword>
<evidence type="ECO:0000313" key="1">
    <source>
        <dbReference type="EMBL" id="KAJ6750143.1"/>
    </source>
</evidence>
<organism evidence="1 2">
    <name type="scientific">Salix viminalis</name>
    <name type="common">Common osier</name>
    <name type="synonym">Basket willow</name>
    <dbReference type="NCBI Taxonomy" id="40686"/>
    <lineage>
        <taxon>Eukaryota</taxon>
        <taxon>Viridiplantae</taxon>
        <taxon>Streptophyta</taxon>
        <taxon>Embryophyta</taxon>
        <taxon>Tracheophyta</taxon>
        <taxon>Spermatophyta</taxon>
        <taxon>Magnoliopsida</taxon>
        <taxon>eudicotyledons</taxon>
        <taxon>Gunneridae</taxon>
        <taxon>Pentapetalae</taxon>
        <taxon>rosids</taxon>
        <taxon>fabids</taxon>
        <taxon>Malpighiales</taxon>
        <taxon>Salicaceae</taxon>
        <taxon>Saliceae</taxon>
        <taxon>Salix</taxon>
    </lineage>
</organism>
<dbReference type="EMBL" id="JAPFFL010000001">
    <property type="protein sequence ID" value="KAJ6750143.1"/>
    <property type="molecule type" value="Genomic_DNA"/>
</dbReference>
<dbReference type="AlphaFoldDB" id="A0A9Q0VMA8"/>
<evidence type="ECO:0000313" key="2">
    <source>
        <dbReference type="Proteomes" id="UP001151529"/>
    </source>
</evidence>
<sequence length="217" mass="24598">MLSLSRLYEYRQIDEIFDSSSSSSFEFRIQYSVFIQLIKCRGAGSTRLNKLGGTTEPISSYKISPFILQSLLSVNSWRHETSGLLLLEKVIGGTLRSMGVLLCCPSNILTKRLLLGCLRNLFCLSNVPLWQLAQLSSHFYRIRDLSKALHHRPTDQDPLKSAIHHPQLMLEQLPLMILTSQQQHSHFHCIQGIDFPNLSFVPVILHVAHNLEKSSAS</sequence>
<reference evidence="1" key="1">
    <citation type="submission" date="2022-11" db="EMBL/GenBank/DDBJ databases">
        <authorList>
            <person name="Hyden B.L."/>
            <person name="Feng K."/>
            <person name="Yates T."/>
            <person name="Jawdy S."/>
            <person name="Smart L.B."/>
            <person name="Muchero W."/>
        </authorList>
    </citation>
    <scope>NUCLEOTIDE SEQUENCE</scope>
    <source>
        <tissue evidence="1">Shoot tip</tissue>
    </source>
</reference>
<proteinExistence type="predicted"/>
<accession>A0A9Q0VMA8</accession>
<gene>
    <name evidence="1" type="ORF">OIU85_000748</name>
</gene>
<dbReference type="Proteomes" id="UP001151529">
    <property type="component" value="Chromosome 16"/>
</dbReference>